<dbReference type="EMBL" id="JBHTIS010002343">
    <property type="protein sequence ID" value="MFD1049696.1"/>
    <property type="molecule type" value="Genomic_DNA"/>
</dbReference>
<dbReference type="Gene3D" id="1.10.490.110">
    <property type="entry name" value="Uncharacterized conserved protein DUF2267"/>
    <property type="match status" value="1"/>
</dbReference>
<name>A0ABW3MGP8_9PSEU</name>
<organism evidence="1 2">
    <name type="scientific">Kibdelosporangium lantanae</name>
    <dbReference type="NCBI Taxonomy" id="1497396"/>
    <lineage>
        <taxon>Bacteria</taxon>
        <taxon>Bacillati</taxon>
        <taxon>Actinomycetota</taxon>
        <taxon>Actinomycetes</taxon>
        <taxon>Pseudonocardiales</taxon>
        <taxon>Pseudonocardiaceae</taxon>
        <taxon>Kibdelosporangium</taxon>
    </lineage>
</organism>
<sequence>MKPLEGKMTDRRLFAHAEQTAYEWLRVIADQLGTDDVHEAYQVLRPWLHLLRDRLSVPGAAHLAAQLPELLRGVFYDGWRPSEVPVR</sequence>
<accession>A0ABW3MGP8</accession>
<evidence type="ECO:0000313" key="2">
    <source>
        <dbReference type="Proteomes" id="UP001597045"/>
    </source>
</evidence>
<dbReference type="InterPro" id="IPR018727">
    <property type="entry name" value="DUF2267"/>
</dbReference>
<comment type="caution">
    <text evidence="1">The sequence shown here is derived from an EMBL/GenBank/DDBJ whole genome shotgun (WGS) entry which is preliminary data.</text>
</comment>
<evidence type="ECO:0000313" key="1">
    <source>
        <dbReference type="EMBL" id="MFD1049696.1"/>
    </source>
</evidence>
<gene>
    <name evidence="1" type="ORF">ACFQ1S_31295</name>
</gene>
<reference evidence="2" key="1">
    <citation type="journal article" date="2019" name="Int. J. Syst. Evol. Microbiol.">
        <title>The Global Catalogue of Microorganisms (GCM) 10K type strain sequencing project: providing services to taxonomists for standard genome sequencing and annotation.</title>
        <authorList>
            <consortium name="The Broad Institute Genomics Platform"/>
            <consortium name="The Broad Institute Genome Sequencing Center for Infectious Disease"/>
            <person name="Wu L."/>
            <person name="Ma J."/>
        </authorList>
    </citation>
    <scope>NUCLEOTIDE SEQUENCE [LARGE SCALE GENOMIC DNA]</scope>
    <source>
        <strain evidence="2">JCM 31486</strain>
    </source>
</reference>
<feature type="non-terminal residue" evidence="1">
    <location>
        <position position="87"/>
    </location>
</feature>
<dbReference type="InterPro" id="IPR038282">
    <property type="entry name" value="DUF2267_sf"/>
</dbReference>
<proteinExistence type="predicted"/>
<dbReference type="Pfam" id="PF10025">
    <property type="entry name" value="DUF2267"/>
    <property type="match status" value="1"/>
</dbReference>
<keyword evidence="2" id="KW-1185">Reference proteome</keyword>
<dbReference type="Proteomes" id="UP001597045">
    <property type="component" value="Unassembled WGS sequence"/>
</dbReference>
<protein>
    <submittedName>
        <fullName evidence="1">DUF2267 domain-containing protein</fullName>
    </submittedName>
</protein>